<name>A0A0C3Q241_9AGAM</name>
<organism evidence="1 2">
    <name type="scientific">Tulasnella calospora MUT 4182</name>
    <dbReference type="NCBI Taxonomy" id="1051891"/>
    <lineage>
        <taxon>Eukaryota</taxon>
        <taxon>Fungi</taxon>
        <taxon>Dikarya</taxon>
        <taxon>Basidiomycota</taxon>
        <taxon>Agaricomycotina</taxon>
        <taxon>Agaricomycetes</taxon>
        <taxon>Cantharellales</taxon>
        <taxon>Tulasnellaceae</taxon>
        <taxon>Tulasnella</taxon>
    </lineage>
</organism>
<accession>A0A0C3Q241</accession>
<keyword evidence="2" id="KW-1185">Reference proteome</keyword>
<feature type="non-terminal residue" evidence="1">
    <location>
        <position position="53"/>
    </location>
</feature>
<dbReference type="EMBL" id="KN823482">
    <property type="protein sequence ID" value="KIO16801.1"/>
    <property type="molecule type" value="Genomic_DNA"/>
</dbReference>
<dbReference type="HOGENOM" id="CLU_208812_0_0_1"/>
<evidence type="ECO:0000313" key="1">
    <source>
        <dbReference type="EMBL" id="KIO16801.1"/>
    </source>
</evidence>
<evidence type="ECO:0008006" key="3">
    <source>
        <dbReference type="Google" id="ProtNLM"/>
    </source>
</evidence>
<dbReference type="Proteomes" id="UP000054248">
    <property type="component" value="Unassembled WGS sequence"/>
</dbReference>
<protein>
    <recommendedName>
        <fullName evidence="3">EF-hand domain-containing protein</fullName>
    </recommendedName>
</protein>
<proteinExistence type="predicted"/>
<reference evidence="2" key="2">
    <citation type="submission" date="2015-01" db="EMBL/GenBank/DDBJ databases">
        <title>Evolutionary Origins and Diversification of the Mycorrhizal Mutualists.</title>
        <authorList>
            <consortium name="DOE Joint Genome Institute"/>
            <consortium name="Mycorrhizal Genomics Consortium"/>
            <person name="Kohler A."/>
            <person name="Kuo A."/>
            <person name="Nagy L.G."/>
            <person name="Floudas D."/>
            <person name="Copeland A."/>
            <person name="Barry K.W."/>
            <person name="Cichocki N."/>
            <person name="Veneault-Fourrey C."/>
            <person name="LaButti K."/>
            <person name="Lindquist E.A."/>
            <person name="Lipzen A."/>
            <person name="Lundell T."/>
            <person name="Morin E."/>
            <person name="Murat C."/>
            <person name="Riley R."/>
            <person name="Ohm R."/>
            <person name="Sun H."/>
            <person name="Tunlid A."/>
            <person name="Henrissat B."/>
            <person name="Grigoriev I.V."/>
            <person name="Hibbett D.S."/>
            <person name="Martin F."/>
        </authorList>
    </citation>
    <scope>NUCLEOTIDE SEQUENCE [LARGE SCALE GENOMIC DNA]</scope>
    <source>
        <strain evidence="2">MUT 4182</strain>
    </source>
</reference>
<feature type="non-terminal residue" evidence="1">
    <location>
        <position position="1"/>
    </location>
</feature>
<sequence>PCAVDNQTFLAILNRLDGFKRRAFVRGVQIREKEGDGFVSAGELRDVSTRLGD</sequence>
<evidence type="ECO:0000313" key="2">
    <source>
        <dbReference type="Proteomes" id="UP000054248"/>
    </source>
</evidence>
<reference evidence="1 2" key="1">
    <citation type="submission" date="2014-04" db="EMBL/GenBank/DDBJ databases">
        <authorList>
            <consortium name="DOE Joint Genome Institute"/>
            <person name="Kuo A."/>
            <person name="Girlanda M."/>
            <person name="Perotto S."/>
            <person name="Kohler A."/>
            <person name="Nagy L.G."/>
            <person name="Floudas D."/>
            <person name="Copeland A."/>
            <person name="Barry K.W."/>
            <person name="Cichocki N."/>
            <person name="Veneault-Fourrey C."/>
            <person name="LaButti K."/>
            <person name="Lindquist E.A."/>
            <person name="Lipzen A."/>
            <person name="Lundell T."/>
            <person name="Morin E."/>
            <person name="Murat C."/>
            <person name="Sun H."/>
            <person name="Tunlid A."/>
            <person name="Henrissat B."/>
            <person name="Grigoriev I.V."/>
            <person name="Hibbett D.S."/>
            <person name="Martin F."/>
            <person name="Nordberg H.P."/>
            <person name="Cantor M.N."/>
            <person name="Hua S.X."/>
        </authorList>
    </citation>
    <scope>NUCLEOTIDE SEQUENCE [LARGE SCALE GENOMIC DNA]</scope>
    <source>
        <strain evidence="1 2">MUT 4182</strain>
    </source>
</reference>
<dbReference type="OrthoDB" id="26525at2759"/>
<dbReference type="AlphaFoldDB" id="A0A0C3Q241"/>
<gene>
    <name evidence="1" type="ORF">M407DRAFT_59638</name>
</gene>